<feature type="domain" description="CheR-type methyltransferase" evidence="4">
    <location>
        <begin position="55"/>
        <end position="261"/>
    </location>
</feature>
<dbReference type="InterPro" id="IPR019734">
    <property type="entry name" value="TPR_rpt"/>
</dbReference>
<dbReference type="CDD" id="cd02440">
    <property type="entry name" value="AdoMet_MTases"/>
    <property type="match status" value="1"/>
</dbReference>
<gene>
    <name evidence="5" type="ORF">KVP70_09885</name>
    <name evidence="6" type="ORF">L1274_003236</name>
</gene>
<keyword evidence="8" id="KW-1185">Reference proteome</keyword>
<evidence type="ECO:0000256" key="2">
    <source>
        <dbReference type="ARBA" id="ARBA00022679"/>
    </source>
</evidence>
<accession>A0AA41H851</accession>
<name>A0AA41H851_9BURK</name>
<dbReference type="InterPro" id="IPR050903">
    <property type="entry name" value="Bact_Chemotaxis_MeTrfase"/>
</dbReference>
<dbReference type="GO" id="GO:0008983">
    <property type="term" value="F:protein-glutamate O-methyltransferase activity"/>
    <property type="evidence" value="ECO:0007669"/>
    <property type="project" value="UniProtKB-EC"/>
</dbReference>
<dbReference type="EMBL" id="JAHTGR010000004">
    <property type="protein sequence ID" value="MBV6321245.1"/>
    <property type="molecule type" value="Genomic_DNA"/>
</dbReference>
<dbReference type="Proteomes" id="UP001155901">
    <property type="component" value="Unassembled WGS sequence"/>
</dbReference>
<dbReference type="Proteomes" id="UP001162889">
    <property type="component" value="Unassembled WGS sequence"/>
</dbReference>
<evidence type="ECO:0000313" key="6">
    <source>
        <dbReference type="EMBL" id="MCP2009507.1"/>
    </source>
</evidence>
<dbReference type="InterPro" id="IPR000780">
    <property type="entry name" value="CheR_MeTrfase"/>
</dbReference>
<proteinExistence type="predicted"/>
<dbReference type="PANTHER" id="PTHR24422:SF19">
    <property type="entry name" value="CHEMOTAXIS PROTEIN METHYLTRANSFERASE"/>
    <property type="match status" value="1"/>
</dbReference>
<dbReference type="EMBL" id="JALJZU010000006">
    <property type="protein sequence ID" value="MCP2009507.1"/>
    <property type="molecule type" value="Genomic_DNA"/>
</dbReference>
<keyword evidence="1 6" id="KW-0489">Methyltransferase</keyword>
<keyword evidence="2 6" id="KW-0808">Transferase</keyword>
<keyword evidence="3" id="KW-0949">S-adenosyl-L-methionine</keyword>
<dbReference type="GO" id="GO:0032259">
    <property type="term" value="P:methylation"/>
    <property type="evidence" value="ECO:0007669"/>
    <property type="project" value="UniProtKB-KW"/>
</dbReference>
<evidence type="ECO:0000313" key="8">
    <source>
        <dbReference type="Proteomes" id="UP001162889"/>
    </source>
</evidence>
<dbReference type="PANTHER" id="PTHR24422">
    <property type="entry name" value="CHEMOTAXIS PROTEIN METHYLTRANSFERASE"/>
    <property type="match status" value="1"/>
</dbReference>
<dbReference type="Pfam" id="PF01739">
    <property type="entry name" value="CheR"/>
    <property type="match status" value="1"/>
</dbReference>
<comment type="caution">
    <text evidence="5">The sequence shown here is derived from an EMBL/GenBank/DDBJ whole genome shotgun (WGS) entry which is preliminary data.</text>
</comment>
<dbReference type="EC" id="2.1.1.80" evidence="6"/>
<dbReference type="InterPro" id="IPR022642">
    <property type="entry name" value="CheR_C"/>
</dbReference>
<evidence type="ECO:0000313" key="5">
    <source>
        <dbReference type="EMBL" id="MBV6321245.1"/>
    </source>
</evidence>
<organism evidence="5 7">
    <name type="scientific">Duganella violaceipulchra</name>
    <dbReference type="NCBI Taxonomy" id="2849652"/>
    <lineage>
        <taxon>Bacteria</taxon>
        <taxon>Pseudomonadati</taxon>
        <taxon>Pseudomonadota</taxon>
        <taxon>Betaproteobacteria</taxon>
        <taxon>Burkholderiales</taxon>
        <taxon>Oxalobacteraceae</taxon>
        <taxon>Telluria group</taxon>
        <taxon>Duganella</taxon>
    </lineage>
</organism>
<evidence type="ECO:0000259" key="4">
    <source>
        <dbReference type="PROSITE" id="PS50123"/>
    </source>
</evidence>
<evidence type="ECO:0000313" key="7">
    <source>
        <dbReference type="Proteomes" id="UP001155901"/>
    </source>
</evidence>
<sequence>MPNDRDTEAAPDDALLTAFSGYITQHLGLHFPRGQWAELVRAALALDSAGAGACMRRLMAAPPTRGQIEQLAGQLTVGETYFFREPAVFDALEHEVLPALIAARRAAGRTLRVWSAGCCTGEELYSVAILLQRLMPDLADWRISLLGTDVNPVFLRKAEQGRYRDWSFRAVPAWLRQRHFGPPQDGLRAIAPALRRGVRFDYLNLAADLFPGPEAGAPTMDLILCRNVLMYFEPASAARALQRLGRALAPDGWLAVGMAEAGHALLTPFEPVRFPAALLYRQRPDAPPPGAAPAAASVSCAVPAAVPMLAASAEPAPALALRARLSADRGLLDDASLCCAAAIATDKCDPALRYLRALILEEQGRSGEAIGALKDALYLDPDFVLAHFTLGSLCRRNGAAREAQRHFANALELLRGHAPDDVLAHSGGVRAGELADLMRAGAGAT</sequence>
<reference evidence="5" key="1">
    <citation type="submission" date="2021-07" db="EMBL/GenBank/DDBJ databases">
        <title>Characterization of violacein-producing bacteria and related species.</title>
        <authorList>
            <person name="Wilson H.S."/>
            <person name="De Leon M.E."/>
        </authorList>
    </citation>
    <scope>NUCLEOTIDE SEQUENCE</scope>
    <source>
        <strain evidence="5">HSC-15S17</strain>
    </source>
</reference>
<dbReference type="AlphaFoldDB" id="A0AA41H851"/>
<evidence type="ECO:0000256" key="3">
    <source>
        <dbReference type="ARBA" id="ARBA00022691"/>
    </source>
</evidence>
<reference evidence="6" key="2">
    <citation type="submission" date="2022-03" db="EMBL/GenBank/DDBJ databases">
        <title>Genome Encyclopedia of Bacteria and Archaea VI: Functional Genomics of Type Strains.</title>
        <authorList>
            <person name="Whitman W."/>
        </authorList>
    </citation>
    <scope>NUCLEOTIDE SEQUENCE</scope>
    <source>
        <strain evidence="6">HSC-15S17</strain>
    </source>
</reference>
<protein>
    <submittedName>
        <fullName evidence="5">Chemotaxis protein CheR</fullName>
    </submittedName>
    <submittedName>
        <fullName evidence="6">Chemotaxis protein methyltransferase CheR</fullName>
        <ecNumber evidence="6">2.1.1.80</ecNumber>
    </submittedName>
</protein>
<dbReference type="PROSITE" id="PS50123">
    <property type="entry name" value="CHER"/>
    <property type="match status" value="1"/>
</dbReference>
<dbReference type="RefSeq" id="WP_217941996.1">
    <property type="nucleotide sequence ID" value="NZ_JAHTGR010000004.1"/>
</dbReference>
<dbReference type="SMART" id="SM00138">
    <property type="entry name" value="MeTrc"/>
    <property type="match status" value="1"/>
</dbReference>
<dbReference type="SMART" id="SM00028">
    <property type="entry name" value="TPR"/>
    <property type="match status" value="3"/>
</dbReference>
<evidence type="ECO:0000256" key="1">
    <source>
        <dbReference type="ARBA" id="ARBA00022603"/>
    </source>
</evidence>